<name>A0ABN9UVG3_9DINO</name>
<gene>
    <name evidence="2" type="ORF">PCOR1329_LOCUS52064</name>
</gene>
<feature type="region of interest" description="Disordered" evidence="1">
    <location>
        <begin position="1"/>
        <end position="100"/>
    </location>
</feature>
<dbReference type="EMBL" id="CAUYUJ010016329">
    <property type="protein sequence ID" value="CAK0864107.1"/>
    <property type="molecule type" value="Genomic_DNA"/>
</dbReference>
<accession>A0ABN9UVG3</accession>
<feature type="compositionally biased region" description="Low complexity" evidence="1">
    <location>
        <begin position="20"/>
        <end position="29"/>
    </location>
</feature>
<protein>
    <submittedName>
        <fullName evidence="2">Uncharacterized protein</fullName>
    </submittedName>
</protein>
<sequence length="177" mass="17820">MGEAGRQPKKKTAQKSDRLGGPWQAVAPQQGGGGLVPVGVGHLGRRGQGLAAAPRRGGPGRLVVAPARRRAERRLAHHAAQPDVRAALHEQGADGPVAPARGAHERGVIHLGVAVASSGISPRSAADAAVRSASSSGVSSGLLRSFIRRGATSDTNMVRPARQSSSASGTDASSSSS</sequence>
<feature type="compositionally biased region" description="Low complexity" evidence="1">
    <location>
        <begin position="48"/>
        <end position="66"/>
    </location>
</feature>
<dbReference type="Proteomes" id="UP001189429">
    <property type="component" value="Unassembled WGS sequence"/>
</dbReference>
<evidence type="ECO:0000256" key="1">
    <source>
        <dbReference type="SAM" id="MobiDB-lite"/>
    </source>
</evidence>
<proteinExistence type="predicted"/>
<feature type="compositionally biased region" description="Basic residues" evidence="1">
    <location>
        <begin position="67"/>
        <end position="77"/>
    </location>
</feature>
<evidence type="ECO:0000313" key="3">
    <source>
        <dbReference type="Proteomes" id="UP001189429"/>
    </source>
</evidence>
<feature type="compositionally biased region" description="Low complexity" evidence="1">
    <location>
        <begin position="124"/>
        <end position="145"/>
    </location>
</feature>
<feature type="region of interest" description="Disordered" evidence="1">
    <location>
        <begin position="123"/>
        <end position="177"/>
    </location>
</feature>
<organism evidence="2 3">
    <name type="scientific">Prorocentrum cordatum</name>
    <dbReference type="NCBI Taxonomy" id="2364126"/>
    <lineage>
        <taxon>Eukaryota</taxon>
        <taxon>Sar</taxon>
        <taxon>Alveolata</taxon>
        <taxon>Dinophyceae</taxon>
        <taxon>Prorocentrales</taxon>
        <taxon>Prorocentraceae</taxon>
        <taxon>Prorocentrum</taxon>
    </lineage>
</organism>
<keyword evidence="3" id="KW-1185">Reference proteome</keyword>
<reference evidence="2" key="1">
    <citation type="submission" date="2023-10" db="EMBL/GenBank/DDBJ databases">
        <authorList>
            <person name="Chen Y."/>
            <person name="Shah S."/>
            <person name="Dougan E. K."/>
            <person name="Thang M."/>
            <person name="Chan C."/>
        </authorList>
    </citation>
    <scope>NUCLEOTIDE SEQUENCE [LARGE SCALE GENOMIC DNA]</scope>
</reference>
<evidence type="ECO:0000313" key="2">
    <source>
        <dbReference type="EMBL" id="CAK0864107.1"/>
    </source>
</evidence>
<comment type="caution">
    <text evidence="2">The sequence shown here is derived from an EMBL/GenBank/DDBJ whole genome shotgun (WGS) entry which is preliminary data.</text>
</comment>
<feature type="compositionally biased region" description="Low complexity" evidence="1">
    <location>
        <begin position="164"/>
        <end position="177"/>
    </location>
</feature>